<gene>
    <name evidence="1" type="ORF">AVEN_53413_1</name>
</gene>
<evidence type="ECO:0000313" key="1">
    <source>
        <dbReference type="EMBL" id="GBL76732.1"/>
    </source>
</evidence>
<accession>A0A4Y2AAA0</accession>
<dbReference type="EMBL" id="BGPR01000010">
    <property type="protein sequence ID" value="GBL76732.1"/>
    <property type="molecule type" value="Genomic_DNA"/>
</dbReference>
<name>A0A4Y2AAA0_ARAVE</name>
<comment type="caution">
    <text evidence="1">The sequence shown here is derived from an EMBL/GenBank/DDBJ whole genome shotgun (WGS) entry which is preliminary data.</text>
</comment>
<reference evidence="1 2" key="1">
    <citation type="journal article" date="2019" name="Sci. Rep.">
        <title>Orb-weaving spider Araneus ventricosus genome elucidates the spidroin gene catalogue.</title>
        <authorList>
            <person name="Kono N."/>
            <person name="Nakamura H."/>
            <person name="Ohtoshi R."/>
            <person name="Moran D.A.P."/>
            <person name="Shinohara A."/>
            <person name="Yoshida Y."/>
            <person name="Fujiwara M."/>
            <person name="Mori M."/>
            <person name="Tomita M."/>
            <person name="Arakawa K."/>
        </authorList>
    </citation>
    <scope>NUCLEOTIDE SEQUENCE [LARGE SCALE GENOMIC DNA]</scope>
</reference>
<dbReference type="Proteomes" id="UP000499080">
    <property type="component" value="Unassembled WGS sequence"/>
</dbReference>
<dbReference type="AlphaFoldDB" id="A0A4Y2AAA0"/>
<evidence type="ECO:0000313" key="2">
    <source>
        <dbReference type="Proteomes" id="UP000499080"/>
    </source>
</evidence>
<proteinExistence type="predicted"/>
<keyword evidence="2" id="KW-1185">Reference proteome</keyword>
<organism evidence="1 2">
    <name type="scientific">Araneus ventricosus</name>
    <name type="common">Orbweaver spider</name>
    <name type="synonym">Epeira ventricosa</name>
    <dbReference type="NCBI Taxonomy" id="182803"/>
    <lineage>
        <taxon>Eukaryota</taxon>
        <taxon>Metazoa</taxon>
        <taxon>Ecdysozoa</taxon>
        <taxon>Arthropoda</taxon>
        <taxon>Chelicerata</taxon>
        <taxon>Arachnida</taxon>
        <taxon>Araneae</taxon>
        <taxon>Araneomorphae</taxon>
        <taxon>Entelegynae</taxon>
        <taxon>Araneoidea</taxon>
        <taxon>Araneidae</taxon>
        <taxon>Araneus</taxon>
    </lineage>
</organism>
<protein>
    <submittedName>
        <fullName evidence="1">Uncharacterized protein</fullName>
    </submittedName>
</protein>
<sequence length="102" mass="12038">MLWADVYRLAMPKRVALTVGRRLGREKCQPHAPNFRRLSCHNGRVLHSTRSRLLPSVRRHERMDVMASFRTIPFLRRYLNNPSQKGVCKTFKETKKCLHIPL</sequence>